<reference evidence="1 2" key="1">
    <citation type="journal article" date="2016" name="Nat. Commun.">
        <title>Thousands of microbial genomes shed light on interconnected biogeochemical processes in an aquifer system.</title>
        <authorList>
            <person name="Anantharaman K."/>
            <person name="Brown C.T."/>
            <person name="Hug L.A."/>
            <person name="Sharon I."/>
            <person name="Castelle C.J."/>
            <person name="Probst A.J."/>
            <person name="Thomas B.C."/>
            <person name="Singh A."/>
            <person name="Wilkins M.J."/>
            <person name="Karaoz U."/>
            <person name="Brodie E.L."/>
            <person name="Williams K.H."/>
            <person name="Hubbard S.S."/>
            <person name="Banfield J.F."/>
        </authorList>
    </citation>
    <scope>NUCLEOTIDE SEQUENCE [LARGE SCALE GENOMIC DNA]</scope>
</reference>
<dbReference type="SUPFAM" id="SSF56784">
    <property type="entry name" value="HAD-like"/>
    <property type="match status" value="1"/>
</dbReference>
<accession>A0A1F7WJ20</accession>
<dbReference type="NCBIfam" id="TIGR01509">
    <property type="entry name" value="HAD-SF-IA-v3"/>
    <property type="match status" value="1"/>
</dbReference>
<name>A0A1F7WJ20_9BACT</name>
<protein>
    <recommendedName>
        <fullName evidence="3">FCP1 homology domain-containing protein</fullName>
    </recommendedName>
</protein>
<dbReference type="EMBL" id="MGFJ01000032">
    <property type="protein sequence ID" value="OGM02035.1"/>
    <property type="molecule type" value="Genomic_DNA"/>
</dbReference>
<evidence type="ECO:0000313" key="2">
    <source>
        <dbReference type="Proteomes" id="UP000176198"/>
    </source>
</evidence>
<organism evidence="1 2">
    <name type="scientific">Candidatus Woesebacteria bacterium GWA1_41_8</name>
    <dbReference type="NCBI Taxonomy" id="1802471"/>
    <lineage>
        <taxon>Bacteria</taxon>
        <taxon>Candidatus Woeseibacteriota</taxon>
    </lineage>
</organism>
<proteinExistence type="predicted"/>
<dbReference type="Pfam" id="PF00702">
    <property type="entry name" value="Hydrolase"/>
    <property type="match status" value="1"/>
</dbReference>
<dbReference type="InterPro" id="IPR036412">
    <property type="entry name" value="HAD-like_sf"/>
</dbReference>
<dbReference type="InterPro" id="IPR023198">
    <property type="entry name" value="PGP-like_dom2"/>
</dbReference>
<gene>
    <name evidence="1" type="ORF">A2115_02525</name>
</gene>
<evidence type="ECO:0008006" key="3">
    <source>
        <dbReference type="Google" id="ProtNLM"/>
    </source>
</evidence>
<dbReference type="InterPro" id="IPR023214">
    <property type="entry name" value="HAD_sf"/>
</dbReference>
<dbReference type="STRING" id="1802471.A2115_02525"/>
<sequence length="216" mass="23843">MKLSAVIFDLDGTVLANEDEYGQAFAEVLKSIGARVKSDFPHVAGIGVKENWPGLLKKFRIKTKKTPDELARDTQRQYLKLLSKVHPKEGLGVFIKDLRDSGVPIALATSSDWFILEATFEKLDIEKYFDAVTTGEEVLTKKPAPDLFLKTAQKLGVGPSECLVFEDSESGIKAAHAAGMRVVAIARDEEHAKGLRGADLVITSYWDISPEALWRL</sequence>
<evidence type="ECO:0000313" key="1">
    <source>
        <dbReference type="EMBL" id="OGM02035.1"/>
    </source>
</evidence>
<dbReference type="InterPro" id="IPR006439">
    <property type="entry name" value="HAD-SF_hydro_IA"/>
</dbReference>
<dbReference type="SFLD" id="SFLDG01135">
    <property type="entry name" value="C1.5.6:_HAD__Beta-PGM__Phospha"/>
    <property type="match status" value="1"/>
</dbReference>
<dbReference type="PRINTS" id="PR00413">
    <property type="entry name" value="HADHALOGNASE"/>
</dbReference>
<dbReference type="SFLD" id="SFLDG01129">
    <property type="entry name" value="C1.5:_HAD__Beta-PGM__Phosphata"/>
    <property type="match status" value="1"/>
</dbReference>
<dbReference type="PROSITE" id="PS01228">
    <property type="entry name" value="COF_1"/>
    <property type="match status" value="1"/>
</dbReference>
<dbReference type="AlphaFoldDB" id="A0A1F7WJ20"/>
<dbReference type="SFLD" id="SFLDS00003">
    <property type="entry name" value="Haloacid_Dehalogenase"/>
    <property type="match status" value="1"/>
</dbReference>
<dbReference type="Gene3D" id="3.40.50.1000">
    <property type="entry name" value="HAD superfamily/HAD-like"/>
    <property type="match status" value="1"/>
</dbReference>
<dbReference type="Proteomes" id="UP000176198">
    <property type="component" value="Unassembled WGS sequence"/>
</dbReference>
<comment type="caution">
    <text evidence="1">The sequence shown here is derived from an EMBL/GenBank/DDBJ whole genome shotgun (WGS) entry which is preliminary data.</text>
</comment>
<dbReference type="Gene3D" id="1.10.150.240">
    <property type="entry name" value="Putative phosphatase, domain 2"/>
    <property type="match status" value="1"/>
</dbReference>
<dbReference type="PANTHER" id="PTHR18901:SF38">
    <property type="entry name" value="PSEUDOURIDINE-5'-PHOSPHATASE"/>
    <property type="match status" value="1"/>
</dbReference>
<dbReference type="PANTHER" id="PTHR18901">
    <property type="entry name" value="2-DEOXYGLUCOSE-6-PHOSPHATE PHOSPHATASE 2"/>
    <property type="match status" value="1"/>
</dbReference>